<organism evidence="3 4">
    <name type="scientific">Candidatus Beckwithbacteria bacterium GW2011_GWB1_47_15</name>
    <dbReference type="NCBI Taxonomy" id="1618371"/>
    <lineage>
        <taxon>Bacteria</taxon>
        <taxon>Candidatus Beckwithiibacteriota</taxon>
    </lineage>
</organism>
<keyword evidence="1" id="KW-1133">Transmembrane helix</keyword>
<keyword evidence="1" id="KW-0812">Transmembrane</keyword>
<gene>
    <name evidence="3" type="ORF">UX85_C0001G0023</name>
</gene>
<dbReference type="InterPro" id="IPR022029">
    <property type="entry name" value="YoaR-like_PG-bd"/>
</dbReference>
<reference evidence="3 4" key="1">
    <citation type="journal article" date="2015" name="Nature">
        <title>rRNA introns, odd ribosomes, and small enigmatic genomes across a large radiation of phyla.</title>
        <authorList>
            <person name="Brown C.T."/>
            <person name="Hug L.A."/>
            <person name="Thomas B.C."/>
            <person name="Sharon I."/>
            <person name="Castelle C.J."/>
            <person name="Singh A."/>
            <person name="Wilkins M.J."/>
            <person name="Williams K.H."/>
            <person name="Banfield J.F."/>
        </authorList>
    </citation>
    <scope>NUCLEOTIDE SEQUENCE [LARGE SCALE GENOMIC DNA]</scope>
</reference>
<dbReference type="PANTHER" id="PTHR35788">
    <property type="entry name" value="EXPORTED PROTEIN-RELATED"/>
    <property type="match status" value="1"/>
</dbReference>
<dbReference type="InterPro" id="IPR052913">
    <property type="entry name" value="Glycopeptide_resist_protein"/>
</dbReference>
<dbReference type="PATRIC" id="fig|1618371.3.peg.25"/>
<evidence type="ECO:0000313" key="4">
    <source>
        <dbReference type="Proteomes" id="UP000033860"/>
    </source>
</evidence>
<proteinExistence type="predicted"/>
<dbReference type="EMBL" id="LCNT01000001">
    <property type="protein sequence ID" value="KKU61809.1"/>
    <property type="molecule type" value="Genomic_DNA"/>
</dbReference>
<evidence type="ECO:0000259" key="2">
    <source>
        <dbReference type="Pfam" id="PF12229"/>
    </source>
</evidence>
<dbReference type="InterPro" id="IPR007391">
    <property type="entry name" value="Vancomycin_resist_VanW"/>
</dbReference>
<evidence type="ECO:0000256" key="1">
    <source>
        <dbReference type="SAM" id="Phobius"/>
    </source>
</evidence>
<dbReference type="Pfam" id="PF04294">
    <property type="entry name" value="VanW"/>
    <property type="match status" value="1"/>
</dbReference>
<dbReference type="Pfam" id="PF12229">
    <property type="entry name" value="PG_binding_4"/>
    <property type="match status" value="1"/>
</dbReference>
<evidence type="ECO:0000313" key="3">
    <source>
        <dbReference type="EMBL" id="KKU61809.1"/>
    </source>
</evidence>
<feature type="domain" description="YoaR-like putative peptidoglycan binding" evidence="2">
    <location>
        <begin position="90"/>
        <end position="201"/>
    </location>
</feature>
<keyword evidence="1" id="KW-0472">Membrane</keyword>
<dbReference type="AlphaFoldDB" id="A0A0G1RWW0"/>
<comment type="caution">
    <text evidence="3">The sequence shown here is derived from an EMBL/GenBank/DDBJ whole genome shotgun (WGS) entry which is preliminary data.</text>
</comment>
<accession>A0A0G1RWW0</accession>
<feature type="transmembrane region" description="Helical" evidence="1">
    <location>
        <begin position="20"/>
        <end position="42"/>
    </location>
</feature>
<sequence>MRQGFKKLYKKIVKRPRLKWTLIALGVVTVLMIAVVAAYHLAFTQRVFPRVSVGAIELSNLTIPEAESLLVKSLPREIPTVNLVLGGNEWPLELNKLRLKYEPKTTAQKAYLLGRGGRLLPDIAAKWRLWWRGEAMDYSYTVDESGLAEKLNMVADQLDEPAIEPNLTLSQDGRVELTPGRNGRLVDRSELMELVRARIGRLDFDQIGIPIELVTVAVDGGKLSAAQERAERLKEKTIELDYDDNTRQVSGQELLDLIDFNGGFSEVKVASLSSFLAAEIDRPAQNALFNFDGTRVVEFKPALPGLKLNEAEARAMIADSLAKLEGQEEARLAVRLPLTKTEAAVKTEDVNDLGIKELLGVGESTFHGSIATREHNIALTAARLNGVLVPPGEVFSFNQMVGDVSAATGYQSAYIIKDGRTILGDGGGVCQDSTTVFRAALDAGLPIVERHAHSYRVKYYEQNAPPGIDATVYAPSVDLKFKNDTPAHILVQALADTGSNYLRVEIYGTSDGREATVENAKIWGQAPPPAPLYQDDPTLPLGTVNQVDWAAWGAKTSFDWRVTRNGEVINEKTFYSNFRPWQAVYLRGTGGI</sequence>
<dbReference type="PANTHER" id="PTHR35788:SF1">
    <property type="entry name" value="EXPORTED PROTEIN"/>
    <property type="match status" value="1"/>
</dbReference>
<name>A0A0G1RWW0_9BACT</name>
<dbReference type="Proteomes" id="UP000033860">
    <property type="component" value="Unassembled WGS sequence"/>
</dbReference>
<protein>
    <recommendedName>
        <fullName evidence="2">YoaR-like putative peptidoglycan binding domain-containing protein</fullName>
    </recommendedName>
</protein>